<keyword evidence="1" id="KW-0812">Transmembrane</keyword>
<feature type="transmembrane region" description="Helical" evidence="1">
    <location>
        <begin position="20"/>
        <end position="37"/>
    </location>
</feature>
<organism evidence="2 3">
    <name type="scientific">Plectonema cf. radiosum LEGE 06105</name>
    <dbReference type="NCBI Taxonomy" id="945769"/>
    <lineage>
        <taxon>Bacteria</taxon>
        <taxon>Bacillati</taxon>
        <taxon>Cyanobacteriota</taxon>
        <taxon>Cyanophyceae</taxon>
        <taxon>Oscillatoriophycideae</taxon>
        <taxon>Oscillatoriales</taxon>
        <taxon>Microcoleaceae</taxon>
        <taxon>Plectonema</taxon>
    </lineage>
</organism>
<feature type="transmembrane region" description="Helical" evidence="1">
    <location>
        <begin position="43"/>
        <end position="63"/>
    </location>
</feature>
<proteinExistence type="predicted"/>
<evidence type="ECO:0000256" key="1">
    <source>
        <dbReference type="SAM" id="Phobius"/>
    </source>
</evidence>
<sequence length="385" mass="43689">MNMIRHIGYWLESRLCAPAYSGLVLAGIAICFFGAAMNTMAGWLYVISGISFALLGYAAILPPKSLTGLLLKRRSIQPVTAGDDLTVELEIFNQTKKPLSLLQIEDKLPFVLDKPRLHPIETISAQTSYNWVYYQPTERRGIYRWQNVELATAAPLGLFWSRRQRQLSAIAIVYPQVLPLKSCPLVDDMGKEDSIKGQPRGNPLQTATQGLTRSLRPYRMGDPLRMIHWRSSARYGDLRVRELEMLTSGQEIIIALDNGEWQENNFEQAVITAISMYFYALTQQMQVQLWTASTGLINKKRDVLEALAAIHPQDDIIKPQPHNKPLIWLTENPLTFTSLPYGSRWMLWQNNSSESRSQVVINRDIPGIVIDSEQSLQPQLQKPLL</sequence>
<evidence type="ECO:0000313" key="2">
    <source>
        <dbReference type="EMBL" id="MBE9216622.1"/>
    </source>
</evidence>
<gene>
    <name evidence="2" type="ORF">IQ247_28855</name>
</gene>
<reference evidence="2" key="1">
    <citation type="submission" date="2020-10" db="EMBL/GenBank/DDBJ databases">
        <authorList>
            <person name="Castelo-Branco R."/>
            <person name="Eusebio N."/>
            <person name="Adriana R."/>
            <person name="Vieira A."/>
            <person name="Brugerolle De Fraissinette N."/>
            <person name="Rezende De Castro R."/>
            <person name="Schneider M.P."/>
            <person name="Vasconcelos V."/>
            <person name="Leao P.N."/>
        </authorList>
    </citation>
    <scope>NUCLEOTIDE SEQUENCE</scope>
    <source>
        <strain evidence="2">LEGE 06105</strain>
    </source>
</reference>
<dbReference type="EMBL" id="JADEWL010000185">
    <property type="protein sequence ID" value="MBE9216622.1"/>
    <property type="molecule type" value="Genomic_DNA"/>
</dbReference>
<evidence type="ECO:0000313" key="3">
    <source>
        <dbReference type="Proteomes" id="UP000620559"/>
    </source>
</evidence>
<keyword evidence="1" id="KW-1133">Transmembrane helix</keyword>
<dbReference type="Proteomes" id="UP000620559">
    <property type="component" value="Unassembled WGS sequence"/>
</dbReference>
<name>A0A8J7K4Z9_9CYAN</name>
<keyword evidence="1" id="KW-0472">Membrane</keyword>
<keyword evidence="3" id="KW-1185">Reference proteome</keyword>
<dbReference type="AlphaFoldDB" id="A0A8J7K4Z9"/>
<dbReference type="PANTHER" id="PTHR34351">
    <property type="entry name" value="SLR1927 PROTEIN-RELATED"/>
    <property type="match status" value="1"/>
</dbReference>
<accession>A0A8J7K4Z9</accession>
<protein>
    <submittedName>
        <fullName evidence="2">DUF58 domain-containing protein</fullName>
    </submittedName>
</protein>
<dbReference type="PANTHER" id="PTHR34351:SF1">
    <property type="entry name" value="SLR1927 PROTEIN"/>
    <property type="match status" value="1"/>
</dbReference>
<comment type="caution">
    <text evidence="2">The sequence shown here is derived from an EMBL/GenBank/DDBJ whole genome shotgun (WGS) entry which is preliminary data.</text>
</comment>